<reference evidence="11" key="1">
    <citation type="submission" date="2018-05" db="EMBL/GenBank/DDBJ databases">
        <authorList>
            <person name="Li X."/>
        </authorList>
    </citation>
    <scope>NUCLEOTIDE SEQUENCE [LARGE SCALE GENOMIC DNA]</scope>
    <source>
        <strain evidence="11">YIM 73061</strain>
    </source>
</reference>
<dbReference type="SMART" id="SM00091">
    <property type="entry name" value="PAS"/>
    <property type="match status" value="2"/>
</dbReference>
<dbReference type="InterPro" id="IPR001789">
    <property type="entry name" value="Sig_transdc_resp-reg_receiver"/>
</dbReference>
<dbReference type="Gene3D" id="3.40.50.2300">
    <property type="match status" value="2"/>
</dbReference>
<accession>A0A328AGA7</accession>
<dbReference type="InterPro" id="IPR004358">
    <property type="entry name" value="Sig_transdc_His_kin-like_C"/>
</dbReference>
<evidence type="ECO:0000313" key="11">
    <source>
        <dbReference type="Proteomes" id="UP000249725"/>
    </source>
</evidence>
<dbReference type="RefSeq" id="WP_111514760.1">
    <property type="nucleotide sequence ID" value="NZ_QFYR01000002.1"/>
</dbReference>
<keyword evidence="10" id="KW-0418">Kinase</keyword>
<feature type="domain" description="PAS" evidence="8">
    <location>
        <begin position="308"/>
        <end position="357"/>
    </location>
</feature>
<dbReference type="CDD" id="cd00130">
    <property type="entry name" value="PAS"/>
    <property type="match status" value="2"/>
</dbReference>
<feature type="domain" description="Response regulatory" evidence="7">
    <location>
        <begin position="688"/>
        <end position="800"/>
    </location>
</feature>
<dbReference type="SUPFAM" id="SSF55874">
    <property type="entry name" value="ATPase domain of HSP90 chaperone/DNA topoisomerase II/histidine kinase"/>
    <property type="match status" value="1"/>
</dbReference>
<dbReference type="Pfam" id="PF08448">
    <property type="entry name" value="PAS_4"/>
    <property type="match status" value="1"/>
</dbReference>
<organism evidence="10 11">
    <name type="scientific">Phenylobacterium deserti</name>
    <dbReference type="NCBI Taxonomy" id="1914756"/>
    <lineage>
        <taxon>Bacteria</taxon>
        <taxon>Pseudomonadati</taxon>
        <taxon>Pseudomonadota</taxon>
        <taxon>Alphaproteobacteria</taxon>
        <taxon>Caulobacterales</taxon>
        <taxon>Caulobacteraceae</taxon>
        <taxon>Phenylobacterium</taxon>
    </lineage>
</organism>
<dbReference type="Pfam" id="PF08447">
    <property type="entry name" value="PAS_3"/>
    <property type="match status" value="1"/>
</dbReference>
<evidence type="ECO:0000256" key="4">
    <source>
        <dbReference type="PROSITE-ProRule" id="PRU00169"/>
    </source>
</evidence>
<comment type="catalytic activity">
    <reaction evidence="1">
        <text>ATP + protein L-histidine = ADP + protein N-phospho-L-histidine.</text>
        <dbReference type="EC" id="2.7.13.3"/>
    </reaction>
</comment>
<dbReference type="CDD" id="cd00082">
    <property type="entry name" value="HisKA"/>
    <property type="match status" value="1"/>
</dbReference>
<proteinExistence type="predicted"/>
<dbReference type="PROSITE" id="PS50109">
    <property type="entry name" value="HIS_KIN"/>
    <property type="match status" value="1"/>
</dbReference>
<keyword evidence="5" id="KW-0175">Coiled coil</keyword>
<dbReference type="Gene3D" id="3.30.565.10">
    <property type="entry name" value="Histidine kinase-like ATPase, C-terminal domain"/>
    <property type="match status" value="1"/>
</dbReference>
<evidence type="ECO:0000256" key="3">
    <source>
        <dbReference type="ARBA" id="ARBA00022553"/>
    </source>
</evidence>
<dbReference type="PANTHER" id="PTHR43065:SF49">
    <property type="entry name" value="HISTIDINE KINASE"/>
    <property type="match status" value="1"/>
</dbReference>
<dbReference type="Gene3D" id="1.10.287.130">
    <property type="match status" value="1"/>
</dbReference>
<dbReference type="InterPro" id="IPR035965">
    <property type="entry name" value="PAS-like_dom_sf"/>
</dbReference>
<dbReference type="PROSITE" id="PS50110">
    <property type="entry name" value="RESPONSE_REGULATORY"/>
    <property type="match status" value="2"/>
</dbReference>
<evidence type="ECO:0000256" key="2">
    <source>
        <dbReference type="ARBA" id="ARBA00012438"/>
    </source>
</evidence>
<dbReference type="OrthoDB" id="7284568at2"/>
<dbReference type="EC" id="2.7.13.3" evidence="2"/>
<evidence type="ECO:0000256" key="1">
    <source>
        <dbReference type="ARBA" id="ARBA00000085"/>
    </source>
</evidence>
<dbReference type="PROSITE" id="PS50112">
    <property type="entry name" value="PAS"/>
    <property type="match status" value="1"/>
</dbReference>
<dbReference type="AlphaFoldDB" id="A0A328AGA7"/>
<gene>
    <name evidence="10" type="ORF">DJ018_09675</name>
</gene>
<dbReference type="InterPro" id="IPR000700">
    <property type="entry name" value="PAS-assoc_C"/>
</dbReference>
<feature type="domain" description="PAC" evidence="9">
    <location>
        <begin position="224"/>
        <end position="275"/>
    </location>
</feature>
<dbReference type="SMART" id="SM00448">
    <property type="entry name" value="REC"/>
    <property type="match status" value="2"/>
</dbReference>
<dbReference type="SMART" id="SM00388">
    <property type="entry name" value="HisKA"/>
    <property type="match status" value="1"/>
</dbReference>
<dbReference type="InterPro" id="IPR003661">
    <property type="entry name" value="HisK_dim/P_dom"/>
</dbReference>
<dbReference type="PANTHER" id="PTHR43065">
    <property type="entry name" value="SENSOR HISTIDINE KINASE"/>
    <property type="match status" value="1"/>
</dbReference>
<dbReference type="SUPFAM" id="SSF55785">
    <property type="entry name" value="PYP-like sensor domain (PAS domain)"/>
    <property type="match status" value="2"/>
</dbReference>
<keyword evidence="11" id="KW-1185">Reference proteome</keyword>
<dbReference type="SUPFAM" id="SSF52172">
    <property type="entry name" value="CheY-like"/>
    <property type="match status" value="2"/>
</dbReference>
<evidence type="ECO:0000259" key="8">
    <source>
        <dbReference type="PROSITE" id="PS50112"/>
    </source>
</evidence>
<evidence type="ECO:0000313" key="10">
    <source>
        <dbReference type="EMBL" id="RAK52474.1"/>
    </source>
</evidence>
<dbReference type="Gene3D" id="2.10.70.100">
    <property type="match status" value="1"/>
</dbReference>
<sequence>MPDASRPDREICLLLLEDSEIDAELLAAHLNKAQLAFRLTRVVNRREFVAALEEGACEVILADYSLPDFDGLSALNIARALQPDIPFIFVSGVVGEEFATNALKRGATDYIMKRNLTRLATAVERALDQARERRERREAEQALSRSEMRARLAIEGAELGLWDFDPRSGEMSWDERCRVLLALGPDEEPTFDAWLARLHPDDRERLADSVADAITYHPDKTGAYAEEYRIVSPDGRERWIASRGQAQFEQGICTRFVGIVRDINEERLAQEALRRLTGDLERQVAERTAERDRIWRLGRDLFTVAGLDGRLRRVNPAWLNQLGYHPDALVGSDFSLLIHADDIEALGGVIKRLSEGEVIERHENRLRHANGTWRWISWTAVPEGEAFYAIGRDITEERAAAEALAQRNRELAEQIEERERVEQTLRQMQRLEAVGQLTSGVAHDFNNLLTVILGNISFVERWMSKESVDGKIADRIGHMRTAAERGAKLTAQMLAFSRKQKLEPKPLDLNETVGGMRDLLQSTLGGSVRLETVLKPDLWPALVDPTQIELIILNLAINARDAMEVGGGLTVETANVTLRDKPSRPEEPMPGEYVLLAVSDTGPGMSDEVLAKAFEPFFTTKEIGKGSGLGLAQVYGFAKQSGGGVRIETKLGEGATVKVFLPRAAARASSEPERKVAPRDVVSASTRNVLVMDDDSAVREITAAMLTDLGFTVIEAGSGSAALDVLRTDQRIDILLADYAMPGMNGVEAARAAVQMRPGLPVLFITGYADLKALRDVGEDRIIQKPFRDDELSRKVEAALADAAELAQKVVPLRRG</sequence>
<evidence type="ECO:0000259" key="7">
    <source>
        <dbReference type="PROSITE" id="PS50110"/>
    </source>
</evidence>
<dbReference type="InterPro" id="IPR036890">
    <property type="entry name" value="HATPase_C_sf"/>
</dbReference>
<feature type="modified residue" description="4-aspartylphosphate" evidence="4">
    <location>
        <position position="63"/>
    </location>
</feature>
<dbReference type="InterPro" id="IPR013656">
    <property type="entry name" value="PAS_4"/>
</dbReference>
<dbReference type="NCBIfam" id="TIGR00229">
    <property type="entry name" value="sensory_box"/>
    <property type="match status" value="2"/>
</dbReference>
<evidence type="ECO:0000259" key="9">
    <source>
        <dbReference type="PROSITE" id="PS50113"/>
    </source>
</evidence>
<dbReference type="GO" id="GO:0000155">
    <property type="term" value="F:phosphorelay sensor kinase activity"/>
    <property type="evidence" value="ECO:0007669"/>
    <property type="project" value="InterPro"/>
</dbReference>
<protein>
    <recommendedName>
        <fullName evidence="2">histidine kinase</fullName>
        <ecNumber evidence="2">2.7.13.3</ecNumber>
    </recommendedName>
</protein>
<dbReference type="Pfam" id="PF00512">
    <property type="entry name" value="HisKA"/>
    <property type="match status" value="1"/>
</dbReference>
<dbReference type="InterPro" id="IPR011006">
    <property type="entry name" value="CheY-like_superfamily"/>
</dbReference>
<dbReference type="SUPFAM" id="SSF47384">
    <property type="entry name" value="Homodimeric domain of signal transducing histidine kinase"/>
    <property type="match status" value="1"/>
</dbReference>
<evidence type="ECO:0000259" key="6">
    <source>
        <dbReference type="PROSITE" id="PS50109"/>
    </source>
</evidence>
<feature type="domain" description="Histidine kinase" evidence="6">
    <location>
        <begin position="440"/>
        <end position="665"/>
    </location>
</feature>
<dbReference type="InterPro" id="IPR003594">
    <property type="entry name" value="HATPase_dom"/>
</dbReference>
<dbReference type="Pfam" id="PF00072">
    <property type="entry name" value="Response_reg"/>
    <property type="match status" value="2"/>
</dbReference>
<dbReference type="SMART" id="SM00086">
    <property type="entry name" value="PAC"/>
    <property type="match status" value="2"/>
</dbReference>
<keyword evidence="10" id="KW-0808">Transferase</keyword>
<dbReference type="InterPro" id="IPR036097">
    <property type="entry name" value="HisK_dim/P_sf"/>
</dbReference>
<feature type="modified residue" description="4-aspartylphosphate" evidence="4">
    <location>
        <position position="738"/>
    </location>
</feature>
<dbReference type="InterPro" id="IPR001610">
    <property type="entry name" value="PAC"/>
</dbReference>
<dbReference type="EMBL" id="QFYR01000002">
    <property type="protein sequence ID" value="RAK52474.1"/>
    <property type="molecule type" value="Genomic_DNA"/>
</dbReference>
<feature type="coiled-coil region" evidence="5">
    <location>
        <begin position="394"/>
        <end position="431"/>
    </location>
</feature>
<dbReference type="InterPro" id="IPR005467">
    <property type="entry name" value="His_kinase_dom"/>
</dbReference>
<evidence type="ECO:0000256" key="5">
    <source>
        <dbReference type="SAM" id="Coils"/>
    </source>
</evidence>
<dbReference type="PRINTS" id="PR00344">
    <property type="entry name" value="BCTRLSENSOR"/>
</dbReference>
<dbReference type="Pfam" id="PF02518">
    <property type="entry name" value="HATPase_c"/>
    <property type="match status" value="1"/>
</dbReference>
<keyword evidence="3 4" id="KW-0597">Phosphoprotein</keyword>
<dbReference type="InterPro" id="IPR013655">
    <property type="entry name" value="PAS_fold_3"/>
</dbReference>
<dbReference type="PROSITE" id="PS50113">
    <property type="entry name" value="PAC"/>
    <property type="match status" value="1"/>
</dbReference>
<dbReference type="Proteomes" id="UP000249725">
    <property type="component" value="Unassembled WGS sequence"/>
</dbReference>
<feature type="coiled-coil region" evidence="5">
    <location>
        <begin position="113"/>
        <end position="149"/>
    </location>
</feature>
<name>A0A328AGA7_9CAUL</name>
<dbReference type="SMART" id="SM00387">
    <property type="entry name" value="HATPase_c"/>
    <property type="match status" value="1"/>
</dbReference>
<dbReference type="Gene3D" id="3.30.450.20">
    <property type="entry name" value="PAS domain"/>
    <property type="match status" value="2"/>
</dbReference>
<dbReference type="CDD" id="cd00156">
    <property type="entry name" value="REC"/>
    <property type="match status" value="1"/>
</dbReference>
<comment type="caution">
    <text evidence="10">The sequence shown here is derived from an EMBL/GenBank/DDBJ whole genome shotgun (WGS) entry which is preliminary data.</text>
</comment>
<feature type="domain" description="Response regulatory" evidence="7">
    <location>
        <begin position="12"/>
        <end position="128"/>
    </location>
</feature>
<dbReference type="InterPro" id="IPR000014">
    <property type="entry name" value="PAS"/>
</dbReference>